<sequence length="164" mass="17344">MRVTIIVVKLFALLGVVQTITALPVAQSTKSALHPPLRPGCRRAAATQVELTIYWNALPWESDQQIAGCTAVKSCSGQTIAHVSPSYMETLQMEGGGLLPGGKKWVTLVGRSSSASAYGCYMASSGPLSDKGTMLVPFVDVASNDQYQSSILKLSALEGVLMPD</sequence>
<feature type="signal peptide" evidence="1">
    <location>
        <begin position="1"/>
        <end position="22"/>
    </location>
</feature>
<accession>A0A9W8AUT1</accession>
<protein>
    <submittedName>
        <fullName evidence="2">Uncharacterized protein</fullName>
    </submittedName>
</protein>
<evidence type="ECO:0000256" key="1">
    <source>
        <dbReference type="SAM" id="SignalP"/>
    </source>
</evidence>
<reference evidence="2" key="1">
    <citation type="submission" date="2022-07" db="EMBL/GenBank/DDBJ databases">
        <title>Phylogenomic reconstructions and comparative analyses of Kickxellomycotina fungi.</title>
        <authorList>
            <person name="Reynolds N.K."/>
            <person name="Stajich J.E."/>
            <person name="Barry K."/>
            <person name="Grigoriev I.V."/>
            <person name="Crous P."/>
            <person name="Smith M.E."/>
        </authorList>
    </citation>
    <scope>NUCLEOTIDE SEQUENCE</scope>
    <source>
        <strain evidence="2">RSA 567</strain>
    </source>
</reference>
<name>A0A9W8AUT1_9FUNG</name>
<keyword evidence="1" id="KW-0732">Signal</keyword>
<dbReference type="EMBL" id="JANBQB010002026">
    <property type="protein sequence ID" value="KAJ1968934.1"/>
    <property type="molecule type" value="Genomic_DNA"/>
</dbReference>
<keyword evidence="3" id="KW-1185">Reference proteome</keyword>
<gene>
    <name evidence="2" type="ORF">H4R34_006213</name>
</gene>
<dbReference type="AlphaFoldDB" id="A0A9W8AUT1"/>
<feature type="chain" id="PRO_5040873935" evidence="1">
    <location>
        <begin position="23"/>
        <end position="164"/>
    </location>
</feature>
<evidence type="ECO:0000313" key="3">
    <source>
        <dbReference type="Proteomes" id="UP001151582"/>
    </source>
</evidence>
<dbReference type="Proteomes" id="UP001151582">
    <property type="component" value="Unassembled WGS sequence"/>
</dbReference>
<comment type="caution">
    <text evidence="2">The sequence shown here is derived from an EMBL/GenBank/DDBJ whole genome shotgun (WGS) entry which is preliminary data.</text>
</comment>
<organism evidence="2 3">
    <name type="scientific">Dimargaris verticillata</name>
    <dbReference type="NCBI Taxonomy" id="2761393"/>
    <lineage>
        <taxon>Eukaryota</taxon>
        <taxon>Fungi</taxon>
        <taxon>Fungi incertae sedis</taxon>
        <taxon>Zoopagomycota</taxon>
        <taxon>Kickxellomycotina</taxon>
        <taxon>Dimargaritomycetes</taxon>
        <taxon>Dimargaritales</taxon>
        <taxon>Dimargaritaceae</taxon>
        <taxon>Dimargaris</taxon>
    </lineage>
</organism>
<proteinExistence type="predicted"/>
<evidence type="ECO:0000313" key="2">
    <source>
        <dbReference type="EMBL" id="KAJ1968934.1"/>
    </source>
</evidence>
<dbReference type="OrthoDB" id="5985073at2759"/>